<dbReference type="RefSeq" id="WP_142935673.1">
    <property type="nucleotide sequence ID" value="NZ_FXTM01000014.1"/>
</dbReference>
<evidence type="ECO:0000313" key="1">
    <source>
        <dbReference type="EMBL" id="SMO61393.1"/>
    </source>
</evidence>
<keyword evidence="2" id="KW-1185">Reference proteome</keyword>
<reference evidence="1 2" key="1">
    <citation type="submission" date="2017-05" db="EMBL/GenBank/DDBJ databases">
        <authorList>
            <person name="Varghese N."/>
            <person name="Submissions S."/>
        </authorList>
    </citation>
    <scope>NUCLEOTIDE SEQUENCE [LARGE SCALE GENOMIC DNA]</scope>
    <source>
        <strain evidence="1 2">DSM 16304</strain>
    </source>
</reference>
<sequence length="102" mass="11709">MKTIVYTYFPHFYHSFVAYEKKLRPSAVQVYFALLSLAGKVIPCSPRSYLKEQLPLSKDTIDKAYTSLIVHGFIEERKGKTTIEVILKPRAARNLLQSGCKR</sequence>
<evidence type="ECO:0000313" key="2">
    <source>
        <dbReference type="Proteomes" id="UP000317315"/>
    </source>
</evidence>
<dbReference type="Proteomes" id="UP000317315">
    <property type="component" value="Unassembled WGS sequence"/>
</dbReference>
<accession>A0A521CPQ0</accession>
<gene>
    <name evidence="1" type="ORF">SAMN06269117_11440</name>
</gene>
<dbReference type="OrthoDB" id="9808770at2"/>
<evidence type="ECO:0008006" key="3">
    <source>
        <dbReference type="Google" id="ProtNLM"/>
    </source>
</evidence>
<dbReference type="AlphaFoldDB" id="A0A521CPQ0"/>
<organism evidence="1 2">
    <name type="scientific">Balnearium lithotrophicum</name>
    <dbReference type="NCBI Taxonomy" id="223788"/>
    <lineage>
        <taxon>Bacteria</taxon>
        <taxon>Pseudomonadati</taxon>
        <taxon>Aquificota</taxon>
        <taxon>Aquificia</taxon>
        <taxon>Desulfurobacteriales</taxon>
        <taxon>Desulfurobacteriaceae</taxon>
        <taxon>Balnearium</taxon>
    </lineage>
</organism>
<name>A0A521CPQ0_9BACT</name>
<protein>
    <recommendedName>
        <fullName evidence="3">Helix-turn-helix domain-containing protein</fullName>
    </recommendedName>
</protein>
<proteinExistence type="predicted"/>
<dbReference type="EMBL" id="FXTM01000014">
    <property type="protein sequence ID" value="SMO61393.1"/>
    <property type="molecule type" value="Genomic_DNA"/>
</dbReference>